<organism evidence="8 9">
    <name type="scientific">Dimorphilus gyrociliatus</name>
    <dbReference type="NCBI Taxonomy" id="2664684"/>
    <lineage>
        <taxon>Eukaryota</taxon>
        <taxon>Metazoa</taxon>
        <taxon>Spiralia</taxon>
        <taxon>Lophotrochozoa</taxon>
        <taxon>Annelida</taxon>
        <taxon>Polychaeta</taxon>
        <taxon>Polychaeta incertae sedis</taxon>
        <taxon>Dinophilidae</taxon>
        <taxon>Dimorphilus</taxon>
    </lineage>
</organism>
<name>A0A7I8V4H9_9ANNE</name>
<dbReference type="CDD" id="cd00867">
    <property type="entry name" value="Trans_IPPS"/>
    <property type="match status" value="1"/>
</dbReference>
<accession>A0A7I8V4H9</accession>
<dbReference type="InterPro" id="IPR008949">
    <property type="entry name" value="Isoprenoid_synthase_dom_sf"/>
</dbReference>
<comment type="similarity">
    <text evidence="2 7">Belongs to the FPP/GGPP synthase family.</text>
</comment>
<dbReference type="InterPro" id="IPR000092">
    <property type="entry name" value="Polyprenyl_synt"/>
</dbReference>
<dbReference type="AlphaFoldDB" id="A0A7I8V4H9"/>
<keyword evidence="3 7" id="KW-0808">Transferase</keyword>
<evidence type="ECO:0000256" key="7">
    <source>
        <dbReference type="RuleBase" id="RU004466"/>
    </source>
</evidence>
<keyword evidence="5" id="KW-0460">Magnesium</keyword>
<protein>
    <submittedName>
        <fullName evidence="8">Uncharacterized protein</fullName>
    </submittedName>
</protein>
<evidence type="ECO:0000256" key="4">
    <source>
        <dbReference type="ARBA" id="ARBA00022723"/>
    </source>
</evidence>
<dbReference type="GO" id="GO:0004659">
    <property type="term" value="F:prenyltransferase activity"/>
    <property type="evidence" value="ECO:0007669"/>
    <property type="project" value="InterPro"/>
</dbReference>
<dbReference type="GO" id="GO:1901663">
    <property type="term" value="P:quinone biosynthetic process"/>
    <property type="evidence" value="ECO:0007669"/>
    <property type="project" value="UniProtKB-ARBA"/>
</dbReference>
<comment type="caution">
    <text evidence="8">The sequence shown here is derived from an EMBL/GenBank/DDBJ whole genome shotgun (WGS) entry which is preliminary data.</text>
</comment>
<keyword evidence="6" id="KW-0414">Isoprene biosynthesis</keyword>
<evidence type="ECO:0000313" key="8">
    <source>
        <dbReference type="EMBL" id="CAD5111114.1"/>
    </source>
</evidence>
<gene>
    <name evidence="8" type="ORF">DGYR_LOCUS448</name>
</gene>
<dbReference type="GO" id="GO:0046872">
    <property type="term" value="F:metal ion binding"/>
    <property type="evidence" value="ECO:0007669"/>
    <property type="project" value="UniProtKB-KW"/>
</dbReference>
<reference evidence="8 9" key="1">
    <citation type="submission" date="2020-08" db="EMBL/GenBank/DDBJ databases">
        <authorList>
            <person name="Hejnol A."/>
        </authorList>
    </citation>
    <scope>NUCLEOTIDE SEQUENCE [LARGE SCALE GENOMIC DNA]</scope>
</reference>
<proteinExistence type="inferred from homology"/>
<comment type="cofactor">
    <cofactor evidence="1">
        <name>Mg(2+)</name>
        <dbReference type="ChEBI" id="CHEBI:18420"/>
    </cofactor>
</comment>
<dbReference type="SUPFAM" id="SSF48576">
    <property type="entry name" value="Terpenoid synthases"/>
    <property type="match status" value="1"/>
</dbReference>
<evidence type="ECO:0000256" key="6">
    <source>
        <dbReference type="ARBA" id="ARBA00023229"/>
    </source>
</evidence>
<keyword evidence="4" id="KW-0479">Metal-binding</keyword>
<dbReference type="EMBL" id="CAJFCJ010000001">
    <property type="protein sequence ID" value="CAD5111114.1"/>
    <property type="molecule type" value="Genomic_DNA"/>
</dbReference>
<dbReference type="GO" id="GO:0008299">
    <property type="term" value="P:isoprenoid biosynthetic process"/>
    <property type="evidence" value="ECO:0007669"/>
    <property type="project" value="UniProtKB-KW"/>
</dbReference>
<dbReference type="Gene3D" id="1.10.600.10">
    <property type="entry name" value="Farnesyl Diphosphate Synthase"/>
    <property type="match status" value="1"/>
</dbReference>
<evidence type="ECO:0000256" key="2">
    <source>
        <dbReference type="ARBA" id="ARBA00006706"/>
    </source>
</evidence>
<evidence type="ECO:0000313" key="9">
    <source>
        <dbReference type="Proteomes" id="UP000549394"/>
    </source>
</evidence>
<sequence>MFRVLTSKATWFQKSTYRFNAVVRTFSSSIARLQSDEDHKLTPYLLRATDLVGDLPLTLHKKLAKDFICLVEPKESIFNIIQDHLVKSDSDIRLLGTTVALISKIMEEFVTDDIQIVREKHLRLAEITEIIHSAIRLHNSVKNNSIFKDNKMSILIGDFLLASACLELAELCKPEVVDLIATALSHMSNYTFLKESTISDSSFSLAKWEEMVFMKTASLFANSCRATCAWNNVEGIVNRNLYEFGRNFGLAYELNRIRCKENSESDHLEYSLLSIVRDEKIHFEVQELSKRYCDLAEDNLGNVRDSEAKQILLDMINALRS</sequence>
<evidence type="ECO:0000256" key="3">
    <source>
        <dbReference type="ARBA" id="ARBA00022679"/>
    </source>
</evidence>
<dbReference type="PANTHER" id="PTHR12001">
    <property type="entry name" value="GERANYLGERANYL PYROPHOSPHATE SYNTHASE"/>
    <property type="match status" value="1"/>
</dbReference>
<dbReference type="Proteomes" id="UP000549394">
    <property type="component" value="Unassembled WGS sequence"/>
</dbReference>
<dbReference type="OrthoDB" id="9983019at2759"/>
<evidence type="ECO:0000256" key="1">
    <source>
        <dbReference type="ARBA" id="ARBA00001946"/>
    </source>
</evidence>
<dbReference type="PANTHER" id="PTHR12001:SF69">
    <property type="entry name" value="ALL TRANS-POLYPRENYL-DIPHOSPHATE SYNTHASE PDSS1"/>
    <property type="match status" value="1"/>
</dbReference>
<evidence type="ECO:0000256" key="5">
    <source>
        <dbReference type="ARBA" id="ARBA00022842"/>
    </source>
</evidence>
<keyword evidence="9" id="KW-1185">Reference proteome</keyword>
<dbReference type="Pfam" id="PF00348">
    <property type="entry name" value="polyprenyl_synt"/>
    <property type="match status" value="1"/>
</dbReference>